<dbReference type="InterPro" id="IPR013655">
    <property type="entry name" value="PAS_fold_3"/>
</dbReference>
<dbReference type="InterPro" id="IPR050469">
    <property type="entry name" value="Diguanylate_Cyclase"/>
</dbReference>
<evidence type="ECO:0000313" key="7">
    <source>
        <dbReference type="Proteomes" id="UP000237684"/>
    </source>
</evidence>
<dbReference type="InterPro" id="IPR000700">
    <property type="entry name" value="PAS-assoc_C"/>
</dbReference>
<dbReference type="InterPro" id="IPR043128">
    <property type="entry name" value="Rev_trsase/Diguanyl_cyclase"/>
</dbReference>
<dbReference type="InterPro" id="IPR000014">
    <property type="entry name" value="PAS"/>
</dbReference>
<dbReference type="CDD" id="cd01949">
    <property type="entry name" value="GGDEF"/>
    <property type="match status" value="1"/>
</dbReference>
<feature type="domain" description="PAC" evidence="4">
    <location>
        <begin position="295"/>
        <end position="343"/>
    </location>
</feature>
<feature type="domain" description="PAS" evidence="3">
    <location>
        <begin position="222"/>
        <end position="292"/>
    </location>
</feature>
<dbReference type="InterPro" id="IPR000160">
    <property type="entry name" value="GGDEF_dom"/>
</dbReference>
<proteinExistence type="predicted"/>
<dbReference type="SMART" id="SM00091">
    <property type="entry name" value="PAS"/>
    <property type="match status" value="1"/>
</dbReference>
<dbReference type="Pfam" id="PF08447">
    <property type="entry name" value="PAS_3"/>
    <property type="match status" value="1"/>
</dbReference>
<keyword evidence="7" id="KW-1185">Reference proteome</keyword>
<evidence type="ECO:0000256" key="1">
    <source>
        <dbReference type="ARBA" id="ARBA00012528"/>
    </source>
</evidence>
<dbReference type="PROSITE" id="PS50887">
    <property type="entry name" value="GGDEF"/>
    <property type="match status" value="1"/>
</dbReference>
<dbReference type="SMART" id="SM00267">
    <property type="entry name" value="GGDEF"/>
    <property type="match status" value="1"/>
</dbReference>
<dbReference type="PROSITE" id="PS50113">
    <property type="entry name" value="PAC"/>
    <property type="match status" value="1"/>
</dbReference>
<dbReference type="SUPFAM" id="SSF55785">
    <property type="entry name" value="PYP-like sensor domain (PAS domain)"/>
    <property type="match status" value="1"/>
</dbReference>
<dbReference type="PROSITE" id="PS50112">
    <property type="entry name" value="PAS"/>
    <property type="match status" value="1"/>
</dbReference>
<comment type="catalytic activity">
    <reaction evidence="2">
        <text>2 GTP = 3',3'-c-di-GMP + 2 diphosphate</text>
        <dbReference type="Rhea" id="RHEA:24898"/>
        <dbReference type="ChEBI" id="CHEBI:33019"/>
        <dbReference type="ChEBI" id="CHEBI:37565"/>
        <dbReference type="ChEBI" id="CHEBI:58805"/>
        <dbReference type="EC" id="2.7.7.65"/>
    </reaction>
</comment>
<comment type="caution">
    <text evidence="6">The sequence shown here is derived from an EMBL/GenBank/DDBJ whole genome shotgun (WGS) entry which is preliminary data.</text>
</comment>
<dbReference type="RefSeq" id="WP_105483762.1">
    <property type="nucleotide sequence ID" value="NZ_NIGF01000008.1"/>
</dbReference>
<dbReference type="FunFam" id="3.30.70.270:FF:000001">
    <property type="entry name" value="Diguanylate cyclase domain protein"/>
    <property type="match status" value="1"/>
</dbReference>
<organism evidence="6 7">
    <name type="scientific">Abditibacterium utsteinense</name>
    <dbReference type="NCBI Taxonomy" id="1960156"/>
    <lineage>
        <taxon>Bacteria</taxon>
        <taxon>Pseudomonadati</taxon>
        <taxon>Abditibacteriota</taxon>
        <taxon>Abditibacteriia</taxon>
        <taxon>Abditibacteriales</taxon>
        <taxon>Abditibacteriaceae</taxon>
        <taxon>Abditibacterium</taxon>
    </lineage>
</organism>
<gene>
    <name evidence="6" type="ORF">B1R32_108139</name>
</gene>
<dbReference type="PANTHER" id="PTHR45138:SF9">
    <property type="entry name" value="DIGUANYLATE CYCLASE DGCM-RELATED"/>
    <property type="match status" value="1"/>
</dbReference>
<dbReference type="GO" id="GO:0052621">
    <property type="term" value="F:diguanylate cyclase activity"/>
    <property type="evidence" value="ECO:0007669"/>
    <property type="project" value="UniProtKB-EC"/>
</dbReference>
<dbReference type="CDD" id="cd00130">
    <property type="entry name" value="PAS"/>
    <property type="match status" value="1"/>
</dbReference>
<evidence type="ECO:0000313" key="6">
    <source>
        <dbReference type="EMBL" id="PQV63928.1"/>
    </source>
</evidence>
<dbReference type="InterPro" id="IPR029787">
    <property type="entry name" value="Nucleotide_cyclase"/>
</dbReference>
<evidence type="ECO:0000259" key="5">
    <source>
        <dbReference type="PROSITE" id="PS50887"/>
    </source>
</evidence>
<accession>A0A2S8ST38</accession>
<dbReference type="PANTHER" id="PTHR45138">
    <property type="entry name" value="REGULATORY COMPONENTS OF SENSORY TRANSDUCTION SYSTEM"/>
    <property type="match status" value="1"/>
</dbReference>
<evidence type="ECO:0000259" key="4">
    <source>
        <dbReference type="PROSITE" id="PS50113"/>
    </source>
</evidence>
<dbReference type="Gene3D" id="3.30.70.270">
    <property type="match status" value="1"/>
</dbReference>
<protein>
    <recommendedName>
        <fullName evidence="1">diguanylate cyclase</fullName>
        <ecNumber evidence="1">2.7.7.65</ecNumber>
    </recommendedName>
</protein>
<dbReference type="AlphaFoldDB" id="A0A2S8ST38"/>
<evidence type="ECO:0000259" key="3">
    <source>
        <dbReference type="PROSITE" id="PS50112"/>
    </source>
</evidence>
<dbReference type="EMBL" id="NIGF01000008">
    <property type="protein sequence ID" value="PQV63928.1"/>
    <property type="molecule type" value="Genomic_DNA"/>
</dbReference>
<feature type="domain" description="GGDEF" evidence="5">
    <location>
        <begin position="375"/>
        <end position="509"/>
    </location>
</feature>
<dbReference type="Pfam" id="PF00990">
    <property type="entry name" value="GGDEF"/>
    <property type="match status" value="1"/>
</dbReference>
<dbReference type="OrthoDB" id="9812034at2"/>
<dbReference type="EC" id="2.7.7.65" evidence="1"/>
<sequence>MNKRISQLVAIGFAILILLGLTTNVFLTWAVQQSLTEVRHIEATAIEARAATRSLRSDYLERGSAIATALLDPSLSSKLPQFLARKQKSDDIITTHLKTASERTQNEDLLLLLNRLRAHEDDVSQALELQLFRLATTDVRQAREFYIARYLPTQQENIKLSEAALKLATQDVVDLQKAVEIQSSFSQLVAQRAILLFLVLGLGSGFFLTRSVSAIVRKAEQAAHANRNMLEYSRDVICSIDEEGRFVDVSPACQKIWGYSAQELKGRRFQELLHPDDLAKTTEAASTITSGTPVKDFENRYLCKDGSIVDMLWSAHWSDLEKSMFCVAHDISERKEAQEKLRTLAMYDGLTGLLNRTAILECLTSEMERAARESKPLSVVLLDLDHFKQVNDLHGHAAGDAVLKEAAQRMKNSMRGYDKVGRYGGEEFLIVAPGCGGQDSVTLAERVRSCIASNCIETSDGPLDVTCSLGAAVARAAPREEADALIARADGALYCAKAGGRNRTEVAKTPDDTTIP</sequence>
<dbReference type="Gene3D" id="3.30.450.20">
    <property type="entry name" value="PAS domain"/>
    <property type="match status" value="1"/>
</dbReference>
<reference evidence="6 7" key="1">
    <citation type="journal article" date="2018" name="Syst. Appl. Microbiol.">
        <title>Abditibacterium utsteinense sp. nov., the first cultivated member of candidate phylum FBP, isolated from ice-free Antarctic soil samples.</title>
        <authorList>
            <person name="Tahon G."/>
            <person name="Tytgat B."/>
            <person name="Lebbe L."/>
            <person name="Carlier A."/>
            <person name="Willems A."/>
        </authorList>
    </citation>
    <scope>NUCLEOTIDE SEQUENCE [LARGE SCALE GENOMIC DNA]</scope>
    <source>
        <strain evidence="6 7">LMG 29911</strain>
    </source>
</reference>
<dbReference type="Proteomes" id="UP000237684">
    <property type="component" value="Unassembled WGS sequence"/>
</dbReference>
<dbReference type="InParanoid" id="A0A2S8ST38"/>
<evidence type="ECO:0000256" key="2">
    <source>
        <dbReference type="ARBA" id="ARBA00034247"/>
    </source>
</evidence>
<dbReference type="SUPFAM" id="SSF55073">
    <property type="entry name" value="Nucleotide cyclase"/>
    <property type="match status" value="1"/>
</dbReference>
<dbReference type="InterPro" id="IPR035965">
    <property type="entry name" value="PAS-like_dom_sf"/>
</dbReference>
<name>A0A2S8ST38_9BACT</name>